<gene>
    <name evidence="1" type="ORF">Possum_00031</name>
</gene>
<evidence type="ECO:0000313" key="1">
    <source>
        <dbReference type="EMBL" id="QPL10872.1"/>
    </source>
</evidence>
<reference evidence="1 2" key="1">
    <citation type="submission" date="2019-12" db="EMBL/GenBank/DDBJ databases">
        <authorList>
            <person name="Shneider M.M."/>
            <person name="Evseev P.V."/>
            <person name="Lukianova A.A."/>
            <person name="Kabilov M.R."/>
            <person name="Miroshnikov K.A."/>
        </authorList>
    </citation>
    <scope>NUCLEOTIDE SEQUENCE [LARGE SCALE GENOMIC DNA]</scope>
</reference>
<keyword evidence="2" id="KW-1185">Reference proteome</keyword>
<dbReference type="EMBL" id="MN812687">
    <property type="protein sequence ID" value="QPL10872.1"/>
    <property type="molecule type" value="Genomic_DNA"/>
</dbReference>
<proteinExistence type="predicted"/>
<accession>A0A7T0LWB7</accession>
<name>A0A7T0LWB7_9CAUD</name>
<organism evidence="1 2">
    <name type="scientific">Pectobacterium phage Possum</name>
    <dbReference type="NCBI Taxonomy" id="2686301"/>
    <lineage>
        <taxon>Viruses</taxon>
        <taxon>Duplodnaviria</taxon>
        <taxon>Heunggongvirae</taxon>
        <taxon>Uroviricota</taxon>
        <taxon>Caudoviricetes</taxon>
        <taxon>Schitoviridae</taxon>
        <taxon>Cbunavirus</taxon>
        <taxon>Cbunavirus possum</taxon>
    </lineage>
</organism>
<evidence type="ECO:0000313" key="2">
    <source>
        <dbReference type="Proteomes" id="UP000594462"/>
    </source>
</evidence>
<protein>
    <submittedName>
        <fullName evidence="1">Uncharacterized protein</fullName>
    </submittedName>
</protein>
<sequence length="185" mass="20342">MQSQIPLAPVPMFRTANNVNEALSEIKAHLFPYDENTVHSLVMLYHNSLLQDLSRAGRLKGDSNSSPNPEIPLAPLLNHACDFTLCMPAAAGHKAGGNDGTQLRMGHDETDLVVTHPPDLAYIFDNAGLALVSLSRMLGEDTLVEVLGQSWSDIHERLQALVSFLVDEAPRLATEKNWEVLNHEQ</sequence>
<dbReference type="Proteomes" id="UP000594462">
    <property type="component" value="Segment"/>
</dbReference>